<evidence type="ECO:0000313" key="2">
    <source>
        <dbReference type="EMBL" id="QIS08013.1"/>
    </source>
</evidence>
<dbReference type="EMBL" id="CP046172">
    <property type="protein sequence ID" value="QIS08013.1"/>
    <property type="molecule type" value="Genomic_DNA"/>
</dbReference>
<dbReference type="RefSeq" id="WP_167471330.1">
    <property type="nucleotide sequence ID" value="NZ_CP046172.1"/>
</dbReference>
<organism evidence="2 3">
    <name type="scientific">Nocardia arthritidis</name>
    <dbReference type="NCBI Taxonomy" id="228602"/>
    <lineage>
        <taxon>Bacteria</taxon>
        <taxon>Bacillati</taxon>
        <taxon>Actinomycetota</taxon>
        <taxon>Actinomycetes</taxon>
        <taxon>Mycobacteriales</taxon>
        <taxon>Nocardiaceae</taxon>
        <taxon>Nocardia</taxon>
    </lineage>
</organism>
<dbReference type="AlphaFoldDB" id="A0A6G9Y4L7"/>
<dbReference type="Proteomes" id="UP000503540">
    <property type="component" value="Chromosome"/>
</dbReference>
<evidence type="ECO:0000313" key="3">
    <source>
        <dbReference type="Proteomes" id="UP000503540"/>
    </source>
</evidence>
<gene>
    <name evidence="2" type="ORF">F5544_00400</name>
</gene>
<feature type="transmembrane region" description="Helical" evidence="1">
    <location>
        <begin position="44"/>
        <end position="65"/>
    </location>
</feature>
<proteinExistence type="predicted"/>
<keyword evidence="1" id="KW-0812">Transmembrane</keyword>
<protein>
    <submittedName>
        <fullName evidence="2">Uncharacterized protein</fullName>
    </submittedName>
</protein>
<dbReference type="KEGG" id="nah:F5544_00400"/>
<evidence type="ECO:0000256" key="1">
    <source>
        <dbReference type="SAM" id="Phobius"/>
    </source>
</evidence>
<accession>A0A6G9Y4L7</accession>
<reference evidence="2 3" key="1">
    <citation type="journal article" date="2019" name="ACS Chem. Biol.">
        <title>Identification and Mobilization of a Cryptic Antibiotic Biosynthesis Gene Locus from a Human-Pathogenic Nocardia Isolate.</title>
        <authorList>
            <person name="Herisse M."/>
            <person name="Ishida K."/>
            <person name="Porter J.L."/>
            <person name="Howden B."/>
            <person name="Hertweck C."/>
            <person name="Stinear T.P."/>
            <person name="Pidot S.J."/>
        </authorList>
    </citation>
    <scope>NUCLEOTIDE SEQUENCE [LARGE SCALE GENOMIC DNA]</scope>
    <source>
        <strain evidence="2 3">AUSMDU00012717</strain>
    </source>
</reference>
<name>A0A6G9Y4L7_9NOCA</name>
<keyword evidence="1" id="KW-1133">Transmembrane helix</keyword>
<keyword evidence="3" id="KW-1185">Reference proteome</keyword>
<keyword evidence="1" id="KW-0472">Membrane</keyword>
<sequence length="82" mass="8849">MYLDLLTNAHLVDTSVWANPDVLASAVEYQARRGSRGGGGVFRFLGGLCCVVVIGIIALIVWLIVRKKQPPTPPSGQYTPPQ</sequence>